<dbReference type="PANTHER" id="PTHR37028">
    <property type="entry name" value="UNNAMED PRODUCT-RELATED"/>
    <property type="match status" value="1"/>
</dbReference>
<feature type="region of interest" description="Disordered" evidence="1">
    <location>
        <begin position="1"/>
        <end position="383"/>
    </location>
</feature>
<feature type="compositionally biased region" description="Low complexity" evidence="1">
    <location>
        <begin position="220"/>
        <end position="241"/>
    </location>
</feature>
<feature type="region of interest" description="Disordered" evidence="1">
    <location>
        <begin position="443"/>
        <end position="731"/>
    </location>
</feature>
<feature type="compositionally biased region" description="Polar residues" evidence="1">
    <location>
        <begin position="264"/>
        <end position="278"/>
    </location>
</feature>
<dbReference type="Proteomes" id="UP000815325">
    <property type="component" value="Unassembled WGS sequence"/>
</dbReference>
<sequence length="1342" mass="142080">MSREERVKALLQQRRQSFGLVPASGQHVGQRLENKSRDPSGSASARDDPPPVSKHERIQQLLMQRRMAQHAPAPSAQTAMDSSDGESTEGELLSPSSSMGSKGYEVDPAHASNIPATGSAMRASGKDAISTGRSGFHGESGSSCIHRSRAPPADIFHGMDTIEEEGPGALQDSPIEHPPQQNYLQQQQRSPSKACKSLVQQQLDPRGLSSAPLGAIPHHQPQQQQQQQQQQQLQVQGSSGWQSGGEGQGGWSVADNFSFGRPSASRSSPTFADNTSGQALLLQEGSSSSSSGGKRQRIETGAEGDSASVSSRAGGASGRGGGEGGPYMEGSSGSHTVSASSGGQGGGSSSSAGASSGGTGISSGGGGGTAGASAGQGKAGPRAGDLRTLELRMAQAMHQITLGQGTGDGPFDISDLWAVSSVQSASQSEAASVQHTLGSIAEEGGATSKPLHSPPTLSTGTTTGPSSGTARAASPTHSTSTSEARQQLEQIQLQIRLHQQAMAASNSGSSGGGNNNNNSSGTANNDGSRASPLSWEDEGGRAEAPLQQGATSTATWEGAAGREGYGELSPQPQSCDPTQRWSPSPRSRLRDQGAPAVLPQGQGAARGGAGGQQQGSPSGRATRMGEAADGRNVNPGLAGQVTTEQPMPGRPGSAGGRGRGQQHQHQQQQQQRHQQQQQHQQHQQQQQQRQRRPSSSGVSQGPGSGGGRGRGAGRGRATSPTSTQPAGVTTGTVPHARADYAASLDTSPAAAAAAAAAVPRGGGAASWGGLPLRQGQGHAGSVGIQSKLLGPEYNGTGPVERLPDGRMGETLKPVGARDRVPVRHGPAPTAAFGRSVPRERPRSAPHVRQRRGSGSGSVIGAGPEPTFKPVMNEMSKEITDMSYPKDRETRLMMLSMPKALRMQKYEEASGVKQRSGCGSRIERSGWPLGWGGMDDGVGGVELMMEEAAANFTPTVNPRSVQLVEHRRGSVEGLGLTPGERMYYEAMEAQQRGRALDFDADAACTFAPAINDRSRTLLATSGELPAAFLQRQQYLAALAAEKKAVYRSLVEGGDCTFSPRLHSRSRSRRGSGSWNSEDWDDATDRLTKLAYQDARHVQAVKEALREHHYAQFTFAPEINPRSRSIGKHHTIEELHGNEKGSRCRARASRAVDERYEEECTFKPALDPHSLALANQRRQMGAPSLLDRLDHDMSVKMRNARLQEAQAQREYEELKECTFTPEVNKGPPPMPEPSVTIPGLSRYAELQELAKRKKEEQQRRQDEVWQKHPKGSTQLFTVPKPFNLETDQREQRPTCYSASNQEASSASNQSHSKVNNRRNHEALKALSIQRILQQNEALGCGYEN</sequence>
<proteinExistence type="predicted"/>
<feature type="compositionally biased region" description="Gly residues" evidence="1">
    <location>
        <begin position="604"/>
        <end position="613"/>
    </location>
</feature>
<feature type="compositionally biased region" description="Low complexity" evidence="1">
    <location>
        <begin position="304"/>
        <end position="314"/>
    </location>
</feature>
<feature type="compositionally biased region" description="Basic and acidic residues" evidence="1">
    <location>
        <begin position="45"/>
        <end position="58"/>
    </location>
</feature>
<feature type="compositionally biased region" description="Low complexity" evidence="1">
    <location>
        <begin position="661"/>
        <end position="699"/>
    </location>
</feature>
<feature type="compositionally biased region" description="Gly residues" evidence="1">
    <location>
        <begin position="700"/>
        <end position="714"/>
    </location>
</feature>
<feature type="compositionally biased region" description="Low complexity" evidence="1">
    <location>
        <begin position="371"/>
        <end position="380"/>
    </location>
</feature>
<feature type="compositionally biased region" description="Low complexity" evidence="1">
    <location>
        <begin position="483"/>
        <end position="508"/>
    </location>
</feature>
<feature type="region of interest" description="Disordered" evidence="1">
    <location>
        <begin position="818"/>
        <end position="869"/>
    </location>
</feature>
<evidence type="ECO:0000256" key="1">
    <source>
        <dbReference type="SAM" id="MobiDB-lite"/>
    </source>
</evidence>
<feature type="region of interest" description="Disordered" evidence="1">
    <location>
        <begin position="1250"/>
        <end position="1319"/>
    </location>
</feature>
<organism evidence="2 3">
    <name type="scientific">Dunaliella salina</name>
    <name type="common">Green alga</name>
    <name type="synonym">Protococcus salinus</name>
    <dbReference type="NCBI Taxonomy" id="3046"/>
    <lineage>
        <taxon>Eukaryota</taxon>
        <taxon>Viridiplantae</taxon>
        <taxon>Chlorophyta</taxon>
        <taxon>core chlorophytes</taxon>
        <taxon>Chlorophyceae</taxon>
        <taxon>CS clade</taxon>
        <taxon>Chlamydomonadales</taxon>
        <taxon>Dunaliellaceae</taxon>
        <taxon>Dunaliella</taxon>
    </lineage>
</organism>
<feature type="compositionally biased region" description="Polar residues" evidence="1">
    <location>
        <begin position="718"/>
        <end position="731"/>
    </location>
</feature>
<dbReference type="PANTHER" id="PTHR37028:SF4">
    <property type="entry name" value="ALMS MOTIF DOMAIN-CONTAINING PROTEIN"/>
    <property type="match status" value="1"/>
</dbReference>
<feature type="compositionally biased region" description="Low complexity" evidence="1">
    <location>
        <begin position="328"/>
        <end position="341"/>
    </location>
</feature>
<keyword evidence="3" id="KW-1185">Reference proteome</keyword>
<evidence type="ECO:0000313" key="3">
    <source>
        <dbReference type="Proteomes" id="UP000815325"/>
    </source>
</evidence>
<evidence type="ECO:0000313" key="2">
    <source>
        <dbReference type="EMBL" id="KAF5837105.1"/>
    </source>
</evidence>
<feature type="compositionally biased region" description="Gly residues" evidence="1">
    <location>
        <begin position="355"/>
        <end position="370"/>
    </location>
</feature>
<gene>
    <name evidence="2" type="ORF">DUNSADRAFT_4827</name>
</gene>
<feature type="compositionally biased region" description="Basic and acidic residues" evidence="1">
    <location>
        <begin position="1250"/>
        <end position="1264"/>
    </location>
</feature>
<comment type="caution">
    <text evidence="2">The sequence shown here is derived from an EMBL/GenBank/DDBJ whole genome shotgun (WGS) entry which is preliminary data.</text>
</comment>
<feature type="compositionally biased region" description="Polar residues" evidence="1">
    <location>
        <begin position="570"/>
        <end position="585"/>
    </location>
</feature>
<feature type="compositionally biased region" description="Low complexity" evidence="1">
    <location>
        <begin position="1295"/>
        <end position="1310"/>
    </location>
</feature>
<feature type="compositionally biased region" description="Low complexity" evidence="1">
    <location>
        <begin position="515"/>
        <end position="528"/>
    </location>
</feature>
<name>A0ABQ7GR78_DUNSA</name>
<accession>A0ABQ7GR78</accession>
<dbReference type="EMBL" id="MU069628">
    <property type="protein sequence ID" value="KAF5837105.1"/>
    <property type="molecule type" value="Genomic_DNA"/>
</dbReference>
<feature type="compositionally biased region" description="Low complexity" evidence="1">
    <location>
        <begin position="454"/>
        <end position="476"/>
    </location>
</feature>
<protein>
    <submittedName>
        <fullName evidence="2">Uncharacterized protein</fullName>
    </submittedName>
</protein>
<feature type="compositionally biased region" description="Gly residues" evidence="1">
    <location>
        <begin position="315"/>
        <end position="327"/>
    </location>
</feature>
<reference evidence="2" key="1">
    <citation type="submission" date="2017-08" db="EMBL/GenBank/DDBJ databases">
        <authorList>
            <person name="Polle J.E."/>
            <person name="Barry K."/>
            <person name="Cushman J."/>
            <person name="Schmutz J."/>
            <person name="Tran D."/>
            <person name="Hathwaick L.T."/>
            <person name="Yim W.C."/>
            <person name="Jenkins J."/>
            <person name="Mckie-Krisberg Z.M."/>
            <person name="Prochnik S."/>
            <person name="Lindquist E."/>
            <person name="Dockter R.B."/>
            <person name="Adam C."/>
            <person name="Molina H."/>
            <person name="Bunkerborg J."/>
            <person name="Jin E."/>
            <person name="Buchheim M."/>
            <person name="Magnuson J."/>
        </authorList>
    </citation>
    <scope>NUCLEOTIDE SEQUENCE</scope>
    <source>
        <strain evidence="2">CCAP 19/18</strain>
    </source>
</reference>